<dbReference type="AlphaFoldDB" id="A0A524RLR8"/>
<dbReference type="InterPro" id="IPR023494">
    <property type="entry name" value="Cyt_c_bgen_Ccs1/CcsB/ResB"/>
</dbReference>
<organism evidence="9 10">
    <name type="scientific">Aphanocapsa feldmannii 277cV</name>
    <dbReference type="NCBI Taxonomy" id="2507553"/>
    <lineage>
        <taxon>Bacteria</taxon>
        <taxon>Bacillati</taxon>
        <taxon>Cyanobacteriota</taxon>
        <taxon>Cyanophyceae</taxon>
        <taxon>Oscillatoriophycideae</taxon>
        <taxon>Chroococcales</taxon>
        <taxon>Microcystaceae</taxon>
        <taxon>Aphanocapsa</taxon>
    </lineage>
</organism>
<evidence type="ECO:0000256" key="3">
    <source>
        <dbReference type="ARBA" id="ARBA00022748"/>
    </source>
</evidence>
<evidence type="ECO:0000313" key="10">
    <source>
        <dbReference type="Proteomes" id="UP000317990"/>
    </source>
</evidence>
<keyword evidence="4 6" id="KW-1133">Transmembrane helix</keyword>
<protein>
    <recommendedName>
        <fullName evidence="6">Cytochrome c biogenesis protein CcsB</fullName>
    </recommendedName>
</protein>
<evidence type="ECO:0000256" key="4">
    <source>
        <dbReference type="ARBA" id="ARBA00022989"/>
    </source>
</evidence>
<comment type="subcellular location">
    <subcellularLocation>
        <location evidence="6">Cellular thylakoid membrane</location>
        <topology evidence="6">Multi-pass membrane protein</topology>
    </subcellularLocation>
    <subcellularLocation>
        <location evidence="1">Membrane</location>
        <topology evidence="1">Multi-pass membrane protein</topology>
    </subcellularLocation>
</comment>
<comment type="function">
    <text evidence="6">Required during biogenesis of c-type cytochromes (cytochrome c6 and cytochrome f) at the step of heme attachment.</text>
</comment>
<dbReference type="HAMAP" id="MF_01392">
    <property type="entry name" value="CytC_Ccs1"/>
    <property type="match status" value="1"/>
</dbReference>
<evidence type="ECO:0000256" key="6">
    <source>
        <dbReference type="HAMAP-Rule" id="MF_01392"/>
    </source>
</evidence>
<feature type="transmembrane region" description="Helical" evidence="7">
    <location>
        <begin position="75"/>
        <end position="95"/>
    </location>
</feature>
<feature type="domain" description="ResB-like" evidence="8">
    <location>
        <begin position="20"/>
        <end position="276"/>
    </location>
</feature>
<keyword evidence="6" id="KW-0793">Thylakoid</keyword>
<name>A0A524RLR8_9CHRO</name>
<proteinExistence type="inferred from homology"/>
<keyword evidence="2 6" id="KW-0812">Transmembrane</keyword>
<dbReference type="InterPro" id="IPR007816">
    <property type="entry name" value="ResB-like_domain"/>
</dbReference>
<dbReference type="Pfam" id="PF05140">
    <property type="entry name" value="ResB"/>
    <property type="match status" value="2"/>
</dbReference>
<sequence>MTAVTTRSPLARLLALLSDLRLAVALLGLIALASAIGTALPQGDPAEAYHDHYDVAPWLGLIRAGPILALQLDHVYSSIWFLTLLGLLGLSLLLCSIRRQWPSLRAALRWVDYTQPRQLSKLVAAASCSRRDPEKDLGTLAAGLSRRGWQVKLQPRRLAARRGVAGRVGPLLVHAGMILLMLGAVWGALAGSRLERYLAPGRSLELLDRRGHAHLSLTLDHFSVARDPLGRPEQFQSDLTLVSPTPGSPERSSISVNHPLRSRGITLYQADWAIAALTLRFGRSPALQIPVQPLPQLGEQVWGVVLPTRPDGTVPVLLTVESEQGPVTVFDAAGQRIGQLSPGGAPLELQGLPLRITEILPASGILLKRDPGVPLVYLGFAVLLLGGGLSMISTQQLWTIASEGRLYLGGFSNRNVVAFQDQLPLLLTEILEPADQCRTIAAG</sequence>
<feature type="transmembrane region" description="Helical" evidence="7">
    <location>
        <begin position="171"/>
        <end position="189"/>
    </location>
</feature>
<evidence type="ECO:0000259" key="8">
    <source>
        <dbReference type="Pfam" id="PF05140"/>
    </source>
</evidence>
<evidence type="ECO:0000256" key="1">
    <source>
        <dbReference type="ARBA" id="ARBA00004141"/>
    </source>
</evidence>
<comment type="subunit">
    <text evidence="6">May interact with CcsA.</text>
</comment>
<dbReference type="GO" id="GO:0017004">
    <property type="term" value="P:cytochrome complex assembly"/>
    <property type="evidence" value="ECO:0007669"/>
    <property type="project" value="UniProtKB-UniRule"/>
</dbReference>
<feature type="domain" description="ResB-like" evidence="8">
    <location>
        <begin position="357"/>
        <end position="422"/>
    </location>
</feature>
<keyword evidence="3 6" id="KW-0201">Cytochrome c-type biogenesis</keyword>
<reference evidence="9 10" key="1">
    <citation type="journal article" date="2019" name="mSystems">
        <title>Life at home and on the roam: Genomic adaptions reflect the dual lifestyle of an intracellular, facultative symbiont.</title>
        <authorList>
            <person name="Burgsdorf I."/>
        </authorList>
    </citation>
    <scope>NUCLEOTIDE SEQUENCE [LARGE SCALE GENOMIC DNA]</scope>
    <source>
        <strain evidence="9">277cV</strain>
    </source>
</reference>
<dbReference type="Proteomes" id="UP000317990">
    <property type="component" value="Unassembled WGS sequence"/>
</dbReference>
<comment type="similarity">
    <text evidence="6">Belongs to the Ccs1/CcsB family.</text>
</comment>
<accession>A0A524RLR8</accession>
<evidence type="ECO:0000256" key="2">
    <source>
        <dbReference type="ARBA" id="ARBA00022692"/>
    </source>
</evidence>
<evidence type="ECO:0000256" key="7">
    <source>
        <dbReference type="SAM" id="Phobius"/>
    </source>
</evidence>
<dbReference type="EMBL" id="SRMO01000084">
    <property type="protein sequence ID" value="TGG91005.1"/>
    <property type="molecule type" value="Genomic_DNA"/>
</dbReference>
<evidence type="ECO:0000256" key="5">
    <source>
        <dbReference type="ARBA" id="ARBA00023136"/>
    </source>
</evidence>
<keyword evidence="5 6" id="KW-0472">Membrane</keyword>
<dbReference type="PANTHER" id="PTHR31566:SF0">
    <property type="entry name" value="CYTOCHROME C BIOGENESIS PROTEIN CCS1, CHLOROPLASTIC"/>
    <property type="match status" value="1"/>
</dbReference>
<dbReference type="PANTHER" id="PTHR31566">
    <property type="entry name" value="CYTOCHROME C BIOGENESIS PROTEIN CCS1, CHLOROPLASTIC"/>
    <property type="match status" value="1"/>
</dbReference>
<comment type="caution">
    <text evidence="9">The sequence shown here is derived from an EMBL/GenBank/DDBJ whole genome shotgun (WGS) entry which is preliminary data.</text>
</comment>
<gene>
    <name evidence="6" type="primary">ccsB</name>
    <name evidence="6" type="synonym">ccs1</name>
    <name evidence="9" type="ORF">ERJ67_10030</name>
</gene>
<evidence type="ECO:0000313" key="9">
    <source>
        <dbReference type="EMBL" id="TGG91005.1"/>
    </source>
</evidence>
<dbReference type="GO" id="GO:0031676">
    <property type="term" value="C:plasma membrane-derived thylakoid membrane"/>
    <property type="evidence" value="ECO:0007669"/>
    <property type="project" value="UniProtKB-SubCell"/>
</dbReference>